<dbReference type="PANTHER" id="PTHR24248">
    <property type="entry name" value="ADRENERGIC RECEPTOR-RELATED G-PROTEIN COUPLED RECEPTOR"/>
    <property type="match status" value="1"/>
</dbReference>
<evidence type="ECO:0000256" key="7">
    <source>
        <dbReference type="ARBA" id="ARBA00023170"/>
    </source>
</evidence>
<proteinExistence type="predicted"/>
<dbReference type="PRINTS" id="PR00237">
    <property type="entry name" value="GPCRRHODOPSN"/>
</dbReference>
<evidence type="ECO:0000256" key="10">
    <source>
        <dbReference type="SAM" id="Phobius"/>
    </source>
</evidence>
<keyword evidence="7" id="KW-0675">Receptor</keyword>
<keyword evidence="8" id="KW-0325">Glycoprotein</keyword>
<dbReference type="PANTHER" id="PTHR24248:SF174">
    <property type="entry name" value="TYRAMINE_OCTOPAMINE RECEPTOR"/>
    <property type="match status" value="1"/>
</dbReference>
<evidence type="ECO:0000256" key="8">
    <source>
        <dbReference type="ARBA" id="ARBA00023180"/>
    </source>
</evidence>
<feature type="transmembrane region" description="Helical" evidence="10">
    <location>
        <begin position="45"/>
        <end position="66"/>
    </location>
</feature>
<dbReference type="InterPro" id="IPR000276">
    <property type="entry name" value="GPCR_Rhodpsn"/>
</dbReference>
<dbReference type="PROSITE" id="PS50262">
    <property type="entry name" value="G_PROTEIN_RECEP_F1_2"/>
    <property type="match status" value="1"/>
</dbReference>
<evidence type="ECO:0000256" key="3">
    <source>
        <dbReference type="ARBA" id="ARBA00022692"/>
    </source>
</evidence>
<evidence type="ECO:0000259" key="11">
    <source>
        <dbReference type="PROSITE" id="PS50262"/>
    </source>
</evidence>
<evidence type="ECO:0000256" key="2">
    <source>
        <dbReference type="ARBA" id="ARBA00022475"/>
    </source>
</evidence>
<dbReference type="Pfam" id="PF00001">
    <property type="entry name" value="7tm_1"/>
    <property type="match status" value="1"/>
</dbReference>
<dbReference type="GO" id="GO:0004930">
    <property type="term" value="F:G protein-coupled receptor activity"/>
    <property type="evidence" value="ECO:0007669"/>
    <property type="project" value="UniProtKB-KW"/>
</dbReference>
<keyword evidence="9" id="KW-0807">Transducer</keyword>
<evidence type="ECO:0000313" key="13">
    <source>
        <dbReference type="WBParaSite" id="ACRNAN_scaffold12061.g24700.t1"/>
    </source>
</evidence>
<evidence type="ECO:0000256" key="6">
    <source>
        <dbReference type="ARBA" id="ARBA00023136"/>
    </source>
</evidence>
<keyword evidence="4 10" id="KW-1133">Transmembrane helix</keyword>
<protein>
    <submittedName>
        <fullName evidence="13">G-protein coupled receptors family 1 profile domain-containing protein</fullName>
    </submittedName>
</protein>
<dbReference type="WBParaSite" id="ACRNAN_scaffold12061.g24700.t1">
    <property type="protein sequence ID" value="ACRNAN_scaffold12061.g24700.t1"/>
    <property type="gene ID" value="ACRNAN_scaffold12061.g24700"/>
</dbReference>
<feature type="domain" description="G-protein coupled receptors family 1 profile" evidence="11">
    <location>
        <begin position="24"/>
        <end position="71"/>
    </location>
</feature>
<dbReference type="AlphaFoldDB" id="A0A914CLA5"/>
<dbReference type="Proteomes" id="UP000887540">
    <property type="component" value="Unplaced"/>
</dbReference>
<evidence type="ECO:0000313" key="12">
    <source>
        <dbReference type="Proteomes" id="UP000887540"/>
    </source>
</evidence>
<evidence type="ECO:0000256" key="1">
    <source>
        <dbReference type="ARBA" id="ARBA00004651"/>
    </source>
</evidence>
<sequence length="71" mass="7948">MTPIFEMVIGTLTYVIIIMITVIGNLLVVFSVFSYRPLNKVQNYFLVSLAVSDLTVALIVMPLHVIKFLSS</sequence>
<organism evidence="12 13">
    <name type="scientific">Acrobeloides nanus</name>
    <dbReference type="NCBI Taxonomy" id="290746"/>
    <lineage>
        <taxon>Eukaryota</taxon>
        <taxon>Metazoa</taxon>
        <taxon>Ecdysozoa</taxon>
        <taxon>Nematoda</taxon>
        <taxon>Chromadorea</taxon>
        <taxon>Rhabditida</taxon>
        <taxon>Tylenchina</taxon>
        <taxon>Cephalobomorpha</taxon>
        <taxon>Cephaloboidea</taxon>
        <taxon>Cephalobidae</taxon>
        <taxon>Acrobeloides</taxon>
    </lineage>
</organism>
<evidence type="ECO:0000256" key="5">
    <source>
        <dbReference type="ARBA" id="ARBA00023040"/>
    </source>
</evidence>
<dbReference type="Gene3D" id="1.20.1070.10">
    <property type="entry name" value="Rhodopsin 7-helix transmembrane proteins"/>
    <property type="match status" value="1"/>
</dbReference>
<evidence type="ECO:0000256" key="9">
    <source>
        <dbReference type="ARBA" id="ARBA00023224"/>
    </source>
</evidence>
<dbReference type="SUPFAM" id="SSF81321">
    <property type="entry name" value="Family A G protein-coupled receptor-like"/>
    <property type="match status" value="1"/>
</dbReference>
<name>A0A914CLA5_9BILA</name>
<dbReference type="InterPro" id="IPR017452">
    <property type="entry name" value="GPCR_Rhodpsn_7TM"/>
</dbReference>
<keyword evidence="2" id="KW-1003">Cell membrane</keyword>
<reference evidence="13" key="1">
    <citation type="submission" date="2022-11" db="UniProtKB">
        <authorList>
            <consortium name="WormBaseParasite"/>
        </authorList>
    </citation>
    <scope>IDENTIFICATION</scope>
</reference>
<keyword evidence="6 10" id="KW-0472">Membrane</keyword>
<keyword evidence="5" id="KW-0297">G-protein coupled receptor</keyword>
<dbReference type="GO" id="GO:0005886">
    <property type="term" value="C:plasma membrane"/>
    <property type="evidence" value="ECO:0007669"/>
    <property type="project" value="UniProtKB-SubCell"/>
</dbReference>
<comment type="subcellular location">
    <subcellularLocation>
        <location evidence="1">Cell membrane</location>
        <topology evidence="1">Multi-pass membrane protein</topology>
    </subcellularLocation>
</comment>
<feature type="transmembrane region" description="Helical" evidence="10">
    <location>
        <begin position="12"/>
        <end position="33"/>
    </location>
</feature>
<keyword evidence="12" id="KW-1185">Reference proteome</keyword>
<accession>A0A914CLA5</accession>
<keyword evidence="3 10" id="KW-0812">Transmembrane</keyword>
<evidence type="ECO:0000256" key="4">
    <source>
        <dbReference type="ARBA" id="ARBA00022989"/>
    </source>
</evidence>